<evidence type="ECO:0000256" key="4">
    <source>
        <dbReference type="ARBA" id="ARBA00023315"/>
    </source>
</evidence>
<dbReference type="GO" id="GO:0005737">
    <property type="term" value="C:cytoplasm"/>
    <property type="evidence" value="ECO:0007669"/>
    <property type="project" value="UniProtKB-SubCell"/>
</dbReference>
<dbReference type="RefSeq" id="WP_182808807.1">
    <property type="nucleotide sequence ID" value="NZ_JACJFM010000011.1"/>
</dbReference>
<keyword evidence="4" id="KW-0012">Acyltransferase</keyword>
<keyword evidence="3" id="KW-0808">Transferase</keyword>
<dbReference type="Proteomes" id="UP000565262">
    <property type="component" value="Unassembled WGS sequence"/>
</dbReference>
<comment type="caution">
    <text evidence="6">The sequence shown here is derived from an EMBL/GenBank/DDBJ whole genome shotgun (WGS) entry which is preliminary data.</text>
</comment>
<evidence type="ECO:0000313" key="7">
    <source>
        <dbReference type="Proteomes" id="UP000565262"/>
    </source>
</evidence>
<gene>
    <name evidence="6" type="primary">phaC</name>
    <name evidence="6" type="ORF">H4O21_10425</name>
</gene>
<dbReference type="EMBL" id="JACJFM010000011">
    <property type="protein sequence ID" value="MBB1487026.1"/>
    <property type="molecule type" value="Genomic_DNA"/>
</dbReference>
<dbReference type="NCBIfam" id="TIGR01838">
    <property type="entry name" value="PHA_synth_I"/>
    <property type="match status" value="1"/>
</dbReference>
<dbReference type="InterPro" id="IPR051321">
    <property type="entry name" value="PHA/PHB_synthase"/>
</dbReference>
<name>A0A839IS55_9GAMM</name>
<comment type="subcellular location">
    <subcellularLocation>
        <location evidence="1">Cytoplasm</location>
    </subcellularLocation>
</comment>
<dbReference type="GO" id="GO:0016746">
    <property type="term" value="F:acyltransferase activity"/>
    <property type="evidence" value="ECO:0007669"/>
    <property type="project" value="UniProtKB-KW"/>
</dbReference>
<dbReference type="InterPro" id="IPR010963">
    <property type="entry name" value="PHA_synth_I"/>
</dbReference>
<dbReference type="SUPFAM" id="SSF53474">
    <property type="entry name" value="alpha/beta-Hydrolases"/>
    <property type="match status" value="1"/>
</dbReference>
<sequence length="613" mass="69005">MSEQTTATDSMNFFYDPAELADIVSKANTQYQQLIEQLMTRQGMSDPSLSILFDVSESLQKMAEQVAVNPMVVYEEQMNLWKSQIQLWQNVTRQLLGETVEPVIEPAKDDRRFTDAEWAENALFDFIKQSYLLFARSIFNTVHNIEGMSDQTRQTLDFHTRQFVNAMSPSNFVATNPEVLRRTVETKGRNLIQGMEQLVSDLKSSRDGLSVSMTDKSAFKLGENVASTPGDVVFQNDLMQLIQYKPSTDKVFKTPLLIVPPWINKYYILDLRPANSMVKWLVDQGHTVFIISWVNPGPSLRDKGFEDYMLEGPLAAIDAIEQATNQKEVNVISYCIGGTLTASTLAYMAAKNDKRVKSATYMATLQDFTDPGEIGVFLNESTYKGIEKQLDRDGYLDGRAMSFSFNLLRENDLFWSFFINNYLKGERPAAFDLLYWNTDSTNMPAAMHKFYLRNMYLENNLIQGKVELNGTKIDLSKIETPVYFVSTIQDHIAKWTSTYSGAQAHSGPVKFVLAGSGHIAGVVNPPTKEKYGYWTNDNLPDTPDAWFAGAEKHAGSWWPNWQEWVTANAYADTGSKVAARVPGKGKLKVIEAAPGSFASKKIVDVLKEEAVAD</sequence>
<dbReference type="InterPro" id="IPR029058">
    <property type="entry name" value="AB_hydrolase_fold"/>
</dbReference>
<protein>
    <submittedName>
        <fullName evidence="6">Class I poly(R)-hydroxyalkanoic acid synthase</fullName>
    </submittedName>
</protein>
<dbReference type="Gene3D" id="3.40.50.1820">
    <property type="entry name" value="alpha/beta hydrolase"/>
    <property type="match status" value="1"/>
</dbReference>
<proteinExistence type="predicted"/>
<evidence type="ECO:0000256" key="3">
    <source>
        <dbReference type="ARBA" id="ARBA00022679"/>
    </source>
</evidence>
<evidence type="ECO:0000256" key="2">
    <source>
        <dbReference type="ARBA" id="ARBA00022490"/>
    </source>
</evidence>
<dbReference type="GO" id="GO:0042619">
    <property type="term" value="P:poly-hydroxybutyrate biosynthetic process"/>
    <property type="evidence" value="ECO:0007669"/>
    <property type="project" value="InterPro"/>
</dbReference>
<feature type="domain" description="Poly-beta-hydroxybutyrate polymerase N-terminal" evidence="5">
    <location>
        <begin position="109"/>
        <end position="281"/>
    </location>
</feature>
<evidence type="ECO:0000259" key="5">
    <source>
        <dbReference type="Pfam" id="PF07167"/>
    </source>
</evidence>
<dbReference type="InterPro" id="IPR010941">
    <property type="entry name" value="PhaC_N"/>
</dbReference>
<evidence type="ECO:0000256" key="1">
    <source>
        <dbReference type="ARBA" id="ARBA00004496"/>
    </source>
</evidence>
<dbReference type="PANTHER" id="PTHR36837:SF5">
    <property type="entry name" value="POLY-3-HYDROXYBUTYRATE SYNTHASE"/>
    <property type="match status" value="1"/>
</dbReference>
<evidence type="ECO:0000313" key="6">
    <source>
        <dbReference type="EMBL" id="MBB1487026.1"/>
    </source>
</evidence>
<keyword evidence="2" id="KW-0963">Cytoplasm</keyword>
<organism evidence="6 7">
    <name type="scientific">Oceanospirillum sediminis</name>
    <dbReference type="NCBI Taxonomy" id="2760088"/>
    <lineage>
        <taxon>Bacteria</taxon>
        <taxon>Pseudomonadati</taxon>
        <taxon>Pseudomonadota</taxon>
        <taxon>Gammaproteobacteria</taxon>
        <taxon>Oceanospirillales</taxon>
        <taxon>Oceanospirillaceae</taxon>
        <taxon>Oceanospirillum</taxon>
    </lineage>
</organism>
<reference evidence="6 7" key="1">
    <citation type="submission" date="2020-08" db="EMBL/GenBank/DDBJ databases">
        <title>Oceanospirillum sp. nov. isolated from marine sediment.</title>
        <authorList>
            <person name="Ji X."/>
        </authorList>
    </citation>
    <scope>NUCLEOTIDE SEQUENCE [LARGE SCALE GENOMIC DNA]</scope>
    <source>
        <strain evidence="6 7">D5</strain>
    </source>
</reference>
<keyword evidence="7" id="KW-1185">Reference proteome</keyword>
<dbReference type="Pfam" id="PF07167">
    <property type="entry name" value="PhaC_N"/>
    <property type="match status" value="1"/>
</dbReference>
<dbReference type="PANTHER" id="PTHR36837">
    <property type="entry name" value="POLY(3-HYDROXYALKANOATE) POLYMERASE SUBUNIT PHAC"/>
    <property type="match status" value="1"/>
</dbReference>
<accession>A0A839IS55</accession>
<dbReference type="AlphaFoldDB" id="A0A839IS55"/>